<keyword evidence="2" id="KW-1185">Reference proteome</keyword>
<dbReference type="EMBL" id="CM037161">
    <property type="protein sequence ID" value="KAH7856069.1"/>
    <property type="molecule type" value="Genomic_DNA"/>
</dbReference>
<dbReference type="Proteomes" id="UP000828048">
    <property type="component" value="Chromosome 11"/>
</dbReference>
<protein>
    <submittedName>
        <fullName evidence="1">Uncharacterized protein</fullName>
    </submittedName>
</protein>
<accession>A0ACB7YSD4</accession>
<comment type="caution">
    <text evidence="1">The sequence shown here is derived from an EMBL/GenBank/DDBJ whole genome shotgun (WGS) entry which is preliminary data.</text>
</comment>
<organism evidence="1 2">
    <name type="scientific">Vaccinium darrowii</name>
    <dbReference type="NCBI Taxonomy" id="229202"/>
    <lineage>
        <taxon>Eukaryota</taxon>
        <taxon>Viridiplantae</taxon>
        <taxon>Streptophyta</taxon>
        <taxon>Embryophyta</taxon>
        <taxon>Tracheophyta</taxon>
        <taxon>Spermatophyta</taxon>
        <taxon>Magnoliopsida</taxon>
        <taxon>eudicotyledons</taxon>
        <taxon>Gunneridae</taxon>
        <taxon>Pentapetalae</taxon>
        <taxon>asterids</taxon>
        <taxon>Ericales</taxon>
        <taxon>Ericaceae</taxon>
        <taxon>Vaccinioideae</taxon>
        <taxon>Vaccinieae</taxon>
        <taxon>Vaccinium</taxon>
    </lineage>
</organism>
<sequence length="555" mass="61548">MSPHEESLFSPSKSPSFASASSSSRPPGSESEIPISTQPNTSSSPLLESGFPVIQSKSSSSFFPMPSQPYPLPITFAGPSSPSPSPFIPSFMDFQSYPDPDELEYKVPIIGESKKNSASPTIGTNIGENLGVPRPLESLQSTPIPPFLSKTFDLVEDPSLDPIISWGNTGESFVVWDPVEFSRIVLPRNFKHNNFSSFVRQLNTYGFRKIDTDKWEFAHESFLRGKRHLLKSIQRRRSPQGQTSGTQAISSEEIGKARVEGELERLRRERSLMMQEVVELQQQQRGTVQHVEAVNEKLQAAEQRQKQMVSFLAKLFQNPEFLARLQRKKDQIALTAPRTARKFLKHHQNEPLKLKSSMETQFENYRPELGNLTLVPSSKEIPDFLFQDTVGNPGLGAESIRSQTENIAAEPFTEGPSSLGLEDPLFKGKGVVVPQEAIPPEYFVAYPEDLGKEKNLAEFFPPGIDGIEKQEDIWSMGFEGGIGVSSSSNELWANISNYDMPELGVTSSLSDFWDLGFSQAGGSSGVEKLPGESPFDEPDSQVGQQKDDSPKRTDP</sequence>
<reference evidence="1 2" key="1">
    <citation type="journal article" date="2021" name="Hortic Res">
        <title>High-quality reference genome and annotation aids understanding of berry development for evergreen blueberry (Vaccinium darrowii).</title>
        <authorList>
            <person name="Yu J."/>
            <person name="Hulse-Kemp A.M."/>
            <person name="Babiker E."/>
            <person name="Staton M."/>
        </authorList>
    </citation>
    <scope>NUCLEOTIDE SEQUENCE [LARGE SCALE GENOMIC DNA]</scope>
    <source>
        <strain evidence="2">cv. NJ 8807/NJ 8810</strain>
        <tissue evidence="1">Young leaf</tissue>
    </source>
</reference>
<evidence type="ECO:0000313" key="2">
    <source>
        <dbReference type="Proteomes" id="UP000828048"/>
    </source>
</evidence>
<gene>
    <name evidence="1" type="ORF">Vadar_032392</name>
</gene>
<name>A0ACB7YSD4_9ERIC</name>
<evidence type="ECO:0000313" key="1">
    <source>
        <dbReference type="EMBL" id="KAH7856069.1"/>
    </source>
</evidence>
<proteinExistence type="predicted"/>